<name>A0A833TNT7_JUGRE</name>
<dbReference type="EMBL" id="LIHL02000013">
    <property type="protein sequence ID" value="KAF5449702.1"/>
    <property type="molecule type" value="Genomic_DNA"/>
</dbReference>
<gene>
    <name evidence="1" type="ORF">F2P56_030119</name>
</gene>
<organism evidence="1 2">
    <name type="scientific">Juglans regia</name>
    <name type="common">English walnut</name>
    <dbReference type="NCBI Taxonomy" id="51240"/>
    <lineage>
        <taxon>Eukaryota</taxon>
        <taxon>Viridiplantae</taxon>
        <taxon>Streptophyta</taxon>
        <taxon>Embryophyta</taxon>
        <taxon>Tracheophyta</taxon>
        <taxon>Spermatophyta</taxon>
        <taxon>Magnoliopsida</taxon>
        <taxon>eudicotyledons</taxon>
        <taxon>Gunneridae</taxon>
        <taxon>Pentapetalae</taxon>
        <taxon>rosids</taxon>
        <taxon>fabids</taxon>
        <taxon>Fagales</taxon>
        <taxon>Juglandaceae</taxon>
        <taxon>Juglans</taxon>
    </lineage>
</organism>
<reference evidence="1" key="1">
    <citation type="submission" date="2015-10" db="EMBL/GenBank/DDBJ databases">
        <authorList>
            <person name="Martinez-Garcia P.J."/>
            <person name="Crepeau M.W."/>
            <person name="Puiu D."/>
            <person name="Gonzalez-Ibeas D."/>
            <person name="Whalen J."/>
            <person name="Stevens K."/>
            <person name="Paul R."/>
            <person name="Butterfield T."/>
            <person name="Britton M."/>
            <person name="Reagan R."/>
            <person name="Chakraborty S."/>
            <person name="Walawage S.L."/>
            <person name="Vasquez-Gross H.A."/>
            <person name="Cardeno C."/>
            <person name="Famula R."/>
            <person name="Pratt K."/>
            <person name="Kuruganti S."/>
            <person name="Aradhya M.K."/>
            <person name="Leslie C.A."/>
            <person name="Dandekar A.M."/>
            <person name="Salzberg S.L."/>
            <person name="Wegrzyn J.L."/>
            <person name="Langley C.H."/>
            <person name="Neale D.B."/>
        </authorList>
    </citation>
    <scope>NUCLEOTIDE SEQUENCE</scope>
    <source>
        <tissue evidence="1">Leaves</tissue>
    </source>
</reference>
<sequence>MDYVRDLMIKVDKGLDLVVGTSVLPSVPESVQAKGVSTIGSLDAGIFVHASATMPSEGAVGSQALVADEVGPFVQSSFVVEDGGLSKVSSILEDTVEPLLEDVNGATEGDNNHIDVEQPFGENDLSLVPRVGQGLGSRVQSGTMAGDNVVSLVSLPPINDIAGLILDWILNKDNMFLQTLGLSYGELREYEDQFKTLFTAIEASHALETKSKFKKSRELKNLSWAINYDAKGGRSSRGKGKRRAL</sequence>
<reference evidence="1" key="2">
    <citation type="submission" date="2020-03" db="EMBL/GenBank/DDBJ databases">
        <title>Walnut 2.0.</title>
        <authorList>
            <person name="Marrano A."/>
            <person name="Britton M."/>
            <person name="Zimin A.V."/>
            <person name="Zaini P.A."/>
            <person name="Workman R."/>
            <person name="Puiu D."/>
            <person name="Bianco L."/>
            <person name="Allen B.J."/>
            <person name="Troggio M."/>
            <person name="Leslie C.A."/>
            <person name="Timp W."/>
            <person name="Dendekar A."/>
            <person name="Salzberg S.L."/>
            <person name="Neale D.B."/>
        </authorList>
    </citation>
    <scope>NUCLEOTIDE SEQUENCE</scope>
    <source>
        <tissue evidence="1">Leaves</tissue>
    </source>
</reference>
<dbReference type="Gramene" id="Jr13_16180_p1">
    <property type="protein sequence ID" value="cds.Jr13_16180_p1"/>
    <property type="gene ID" value="Jr13_16180"/>
</dbReference>
<evidence type="ECO:0000313" key="2">
    <source>
        <dbReference type="Proteomes" id="UP000619265"/>
    </source>
</evidence>
<dbReference type="AlphaFoldDB" id="A0A833TNT7"/>
<evidence type="ECO:0000313" key="1">
    <source>
        <dbReference type="EMBL" id="KAF5449702.1"/>
    </source>
</evidence>
<protein>
    <submittedName>
        <fullName evidence="1">Uncharacterized protein</fullName>
    </submittedName>
</protein>
<proteinExistence type="predicted"/>
<accession>A0A833TNT7</accession>
<dbReference type="Proteomes" id="UP000619265">
    <property type="component" value="Unassembled WGS sequence"/>
</dbReference>
<comment type="caution">
    <text evidence="1">The sequence shown here is derived from an EMBL/GenBank/DDBJ whole genome shotgun (WGS) entry which is preliminary data.</text>
</comment>